<evidence type="ECO:0000313" key="4">
    <source>
        <dbReference type="Proteomes" id="UP001557485"/>
    </source>
</evidence>
<comment type="caution">
    <text evidence="3">The sequence shown here is derived from an EMBL/GenBank/DDBJ whole genome shotgun (WGS) entry which is preliminary data.</text>
</comment>
<sequence length="66" mass="6619">MLNKITSKLANLKNDESGASAIEYAVMAALLVVIIVFGIGLLGSGSSESTGIGSAFSTIGDKLEGS</sequence>
<accession>A0ABV3U1B4</accession>
<dbReference type="InterPro" id="IPR007047">
    <property type="entry name" value="Flp_Fap"/>
</dbReference>
<evidence type="ECO:0000256" key="2">
    <source>
        <dbReference type="SAM" id="Phobius"/>
    </source>
</evidence>
<dbReference type="Proteomes" id="UP001557485">
    <property type="component" value="Unassembled WGS sequence"/>
</dbReference>
<dbReference type="Pfam" id="PF04964">
    <property type="entry name" value="Flp_Fap"/>
    <property type="match status" value="1"/>
</dbReference>
<keyword evidence="4" id="KW-1185">Reference proteome</keyword>
<evidence type="ECO:0000313" key="3">
    <source>
        <dbReference type="EMBL" id="MEX1667680.1"/>
    </source>
</evidence>
<protein>
    <submittedName>
        <fullName evidence="3">Flp family type IVb pilin</fullName>
    </submittedName>
</protein>
<gene>
    <name evidence="3" type="ORF">AB4876_02080</name>
</gene>
<keyword evidence="2" id="KW-0812">Transmembrane</keyword>
<feature type="compositionally biased region" description="Low complexity" evidence="1">
    <location>
        <begin position="44"/>
        <end position="54"/>
    </location>
</feature>
<dbReference type="RefSeq" id="WP_368379989.1">
    <property type="nucleotide sequence ID" value="NZ_JBFRYA010000001.1"/>
</dbReference>
<reference evidence="3 4" key="1">
    <citation type="journal article" date="2011" name="Int. J. Syst. Evol. Microbiol.">
        <title>Zhongshania antarctica gen. nov., sp. nov. and Zhongshania guokunii sp. nov., gammaproteobacteria respectively isolated from coastal attached (fast) ice and surface seawater of the Antarctic.</title>
        <authorList>
            <person name="Li H.J."/>
            <person name="Zhang X.Y."/>
            <person name="Chen C.X."/>
            <person name="Zhang Y.J."/>
            <person name="Gao Z.M."/>
            <person name="Yu Y."/>
            <person name="Chen X.L."/>
            <person name="Chen B."/>
            <person name="Zhang Y.Z."/>
        </authorList>
    </citation>
    <scope>NUCLEOTIDE SEQUENCE [LARGE SCALE GENOMIC DNA]</scope>
    <source>
        <strain evidence="3 4">ZS6-22T</strain>
    </source>
</reference>
<proteinExistence type="predicted"/>
<name>A0ABV3U1B4_9GAMM</name>
<feature type="transmembrane region" description="Helical" evidence="2">
    <location>
        <begin position="21"/>
        <end position="42"/>
    </location>
</feature>
<feature type="region of interest" description="Disordered" evidence="1">
    <location>
        <begin position="44"/>
        <end position="66"/>
    </location>
</feature>
<keyword evidence="2" id="KW-1133">Transmembrane helix</keyword>
<evidence type="ECO:0000256" key="1">
    <source>
        <dbReference type="SAM" id="MobiDB-lite"/>
    </source>
</evidence>
<dbReference type="EMBL" id="JBFRYA010000001">
    <property type="protein sequence ID" value="MEX1667680.1"/>
    <property type="molecule type" value="Genomic_DNA"/>
</dbReference>
<keyword evidence="2" id="KW-0472">Membrane</keyword>
<organism evidence="3 4">
    <name type="scientific">Zhongshania guokunii</name>
    <dbReference type="NCBI Taxonomy" id="641783"/>
    <lineage>
        <taxon>Bacteria</taxon>
        <taxon>Pseudomonadati</taxon>
        <taxon>Pseudomonadota</taxon>
        <taxon>Gammaproteobacteria</taxon>
        <taxon>Cellvibrionales</taxon>
        <taxon>Spongiibacteraceae</taxon>
        <taxon>Zhongshania</taxon>
    </lineage>
</organism>